<dbReference type="AlphaFoldDB" id="A0A6B3N9V9"/>
<gene>
    <name evidence="1" type="ORF">F6J89_08520</name>
</gene>
<protein>
    <submittedName>
        <fullName evidence="1">Uncharacterized protein</fullName>
    </submittedName>
</protein>
<sequence length="59" mass="6655">MRADNRDIFRMGLSGYELGKFYPHPLASPSPQQGEGENLIFTPLLQFWEKGLGDEGKQS</sequence>
<organism evidence="1">
    <name type="scientific">Symploca sp. SIO1C4</name>
    <dbReference type="NCBI Taxonomy" id="2607765"/>
    <lineage>
        <taxon>Bacteria</taxon>
        <taxon>Bacillati</taxon>
        <taxon>Cyanobacteriota</taxon>
        <taxon>Cyanophyceae</taxon>
        <taxon>Coleofasciculales</taxon>
        <taxon>Coleofasciculaceae</taxon>
        <taxon>Symploca</taxon>
    </lineage>
</organism>
<proteinExistence type="predicted"/>
<name>A0A6B3N9V9_9CYAN</name>
<accession>A0A6B3N9V9</accession>
<evidence type="ECO:0000313" key="1">
    <source>
        <dbReference type="EMBL" id="NER27665.1"/>
    </source>
</evidence>
<comment type="caution">
    <text evidence="1">The sequence shown here is derived from an EMBL/GenBank/DDBJ whole genome shotgun (WGS) entry which is preliminary data.</text>
</comment>
<dbReference type="EMBL" id="JAAHFQ010000122">
    <property type="protein sequence ID" value="NER27665.1"/>
    <property type="molecule type" value="Genomic_DNA"/>
</dbReference>
<reference evidence="1" key="1">
    <citation type="submission" date="2019-11" db="EMBL/GenBank/DDBJ databases">
        <title>Genomic insights into an expanded diversity of filamentous marine cyanobacteria reveals the extraordinary biosynthetic potential of Moorea and Okeania.</title>
        <authorList>
            <person name="Ferreira Leao T."/>
            <person name="Wang M."/>
            <person name="Moss N."/>
            <person name="Da Silva R."/>
            <person name="Sanders J."/>
            <person name="Nurk S."/>
            <person name="Gurevich A."/>
            <person name="Humphrey G."/>
            <person name="Reher R."/>
            <person name="Zhu Q."/>
            <person name="Belda-Ferre P."/>
            <person name="Glukhov E."/>
            <person name="Rex R."/>
            <person name="Dorrestein P.C."/>
            <person name="Knight R."/>
            <person name="Pevzner P."/>
            <person name="Gerwick W.H."/>
            <person name="Gerwick L."/>
        </authorList>
    </citation>
    <scope>NUCLEOTIDE SEQUENCE</scope>
    <source>
        <strain evidence="1">SIO1C4</strain>
    </source>
</reference>